<evidence type="ECO:0000256" key="9">
    <source>
        <dbReference type="ARBA" id="ARBA00043187"/>
    </source>
</evidence>
<evidence type="ECO:0000256" key="4">
    <source>
        <dbReference type="ARBA" id="ARBA00041057"/>
    </source>
</evidence>
<evidence type="ECO:0000313" key="13">
    <source>
        <dbReference type="EMBL" id="BEI90920.1"/>
    </source>
</evidence>
<dbReference type="GeneID" id="85494790"/>
<dbReference type="PANTHER" id="PTHR16222">
    <property type="entry name" value="ADP-RIBOSYLGLYCOHYDROLASE"/>
    <property type="match status" value="1"/>
</dbReference>
<evidence type="ECO:0000256" key="10">
    <source>
        <dbReference type="ARBA" id="ARBA00043193"/>
    </source>
</evidence>
<accession>A0AA48L282</accession>
<evidence type="ECO:0000256" key="7">
    <source>
        <dbReference type="ARBA" id="ARBA00042722"/>
    </source>
</evidence>
<evidence type="ECO:0000256" key="1">
    <source>
        <dbReference type="ARBA" id="ARBA00010702"/>
    </source>
</evidence>
<dbReference type="InterPro" id="IPR036705">
    <property type="entry name" value="Ribosyl_crysJ1_sf"/>
</dbReference>
<name>A0AA48L282_9TREE</name>
<feature type="binding site" evidence="12">
    <location>
        <position position="59"/>
    </location>
    <ligand>
        <name>Mg(2+)</name>
        <dbReference type="ChEBI" id="CHEBI:18420"/>
        <label>1</label>
    </ligand>
</feature>
<feature type="binding site" evidence="12">
    <location>
        <position position="279"/>
    </location>
    <ligand>
        <name>Mg(2+)</name>
        <dbReference type="ChEBI" id="CHEBI:18420"/>
        <label>1</label>
    </ligand>
</feature>
<feature type="binding site" evidence="12">
    <location>
        <position position="57"/>
    </location>
    <ligand>
        <name>Mg(2+)</name>
        <dbReference type="ChEBI" id="CHEBI:18420"/>
        <label>1</label>
    </ligand>
</feature>
<proteinExistence type="inferred from homology"/>
<organism evidence="13 14">
    <name type="scientific">Cutaneotrichosporon cavernicola</name>
    <dbReference type="NCBI Taxonomy" id="279322"/>
    <lineage>
        <taxon>Eukaryota</taxon>
        <taxon>Fungi</taxon>
        <taxon>Dikarya</taxon>
        <taxon>Basidiomycota</taxon>
        <taxon>Agaricomycotina</taxon>
        <taxon>Tremellomycetes</taxon>
        <taxon>Trichosporonales</taxon>
        <taxon>Trichosporonaceae</taxon>
        <taxon>Cutaneotrichosporon</taxon>
    </lineage>
</organism>
<comment type="similarity">
    <text evidence="1">Belongs to the ADP-ribosylglycohydrolase family.</text>
</comment>
<evidence type="ECO:0000313" key="14">
    <source>
        <dbReference type="Proteomes" id="UP001233271"/>
    </source>
</evidence>
<feature type="binding site" evidence="12">
    <location>
        <position position="281"/>
    </location>
    <ligand>
        <name>Mg(2+)</name>
        <dbReference type="ChEBI" id="CHEBI:18420"/>
        <label>1</label>
    </ligand>
</feature>
<feature type="binding site" evidence="12">
    <location>
        <position position="58"/>
    </location>
    <ligand>
        <name>Mg(2+)</name>
        <dbReference type="ChEBI" id="CHEBI:18420"/>
        <label>1</label>
    </ligand>
</feature>
<dbReference type="AlphaFoldDB" id="A0AA48L282"/>
<evidence type="ECO:0000256" key="12">
    <source>
        <dbReference type="PIRSR" id="PIRSR605502-1"/>
    </source>
</evidence>
<comment type="catalytic activity">
    <reaction evidence="11">
        <text>alpha-NAD(+) + H2O = ADP-D-ribose + nicotinamide + H(+)</text>
        <dbReference type="Rhea" id="RHEA:68792"/>
        <dbReference type="ChEBI" id="CHEBI:15377"/>
        <dbReference type="ChEBI" id="CHEBI:15378"/>
        <dbReference type="ChEBI" id="CHEBI:17154"/>
        <dbReference type="ChEBI" id="CHEBI:57967"/>
        <dbReference type="ChEBI" id="CHEBI:77017"/>
    </reaction>
</comment>
<dbReference type="InterPro" id="IPR050792">
    <property type="entry name" value="ADP-ribosylglycohydrolase"/>
</dbReference>
<dbReference type="KEGG" id="ccac:CcaHIS019_0309900"/>
<dbReference type="Gene3D" id="1.10.4080.10">
    <property type="entry name" value="ADP-ribosylation/Crystallin J1"/>
    <property type="match status" value="1"/>
</dbReference>
<dbReference type="EMBL" id="AP028214">
    <property type="protein sequence ID" value="BEI90920.1"/>
    <property type="molecule type" value="Genomic_DNA"/>
</dbReference>
<protein>
    <recommendedName>
        <fullName evidence="4">ADP-ribosylhydrolase ARH3</fullName>
        <ecNumber evidence="2">3.2.1.143</ecNumber>
    </recommendedName>
    <alternativeName>
        <fullName evidence="5">ADP-ribose glycohydrolase ARH3</fullName>
    </alternativeName>
    <alternativeName>
        <fullName evidence="6">ADP-ribosylhydrolase 3</fullName>
    </alternativeName>
    <alternativeName>
        <fullName evidence="9">O-acetyl-ADP-ribose deacetylase ARH3</fullName>
    </alternativeName>
    <alternativeName>
        <fullName evidence="10">Poly(ADP-ribose) glycohydrolase ARH3</fullName>
    </alternativeName>
    <alternativeName>
        <fullName evidence="8">[Protein ADP-ribosylarginine] hydrolase-like protein 2</fullName>
    </alternativeName>
    <alternativeName>
        <fullName evidence="7">[Protein ADP-ribosylserine] hydrolase</fullName>
    </alternativeName>
</protein>
<dbReference type="SUPFAM" id="SSF101478">
    <property type="entry name" value="ADP-ribosylglycohydrolase"/>
    <property type="match status" value="1"/>
</dbReference>
<evidence type="ECO:0000256" key="6">
    <source>
        <dbReference type="ARBA" id="ARBA00042471"/>
    </source>
</evidence>
<evidence type="ECO:0000256" key="2">
    <source>
        <dbReference type="ARBA" id="ARBA00012255"/>
    </source>
</evidence>
<dbReference type="GO" id="GO:0046872">
    <property type="term" value="F:metal ion binding"/>
    <property type="evidence" value="ECO:0007669"/>
    <property type="project" value="UniProtKB-KW"/>
</dbReference>
<dbReference type="Proteomes" id="UP001233271">
    <property type="component" value="Chromosome 3"/>
</dbReference>
<dbReference type="InterPro" id="IPR005502">
    <property type="entry name" value="Ribosyl_crysJ1"/>
</dbReference>
<dbReference type="RefSeq" id="XP_060456185.1">
    <property type="nucleotide sequence ID" value="XM_060599497.1"/>
</dbReference>
<dbReference type="PANTHER" id="PTHR16222:SF24">
    <property type="entry name" value="ADP-RIBOSYLHYDROLASE ARH3"/>
    <property type="match status" value="1"/>
</dbReference>
<keyword evidence="14" id="KW-1185">Reference proteome</keyword>
<gene>
    <name evidence="13" type="ORF">CcaverHIS019_0309900</name>
</gene>
<evidence type="ECO:0000256" key="5">
    <source>
        <dbReference type="ARBA" id="ARBA00042398"/>
    </source>
</evidence>
<dbReference type="EC" id="3.2.1.143" evidence="2"/>
<sequence>MTDLSIYDRALGAVLASAAGDALGAPYENDHGMQAALAAGEPVRFTSSEHWTEGEWTDDTAMAIPLLEACARGLDVGTEAGLNFVGARWLEWGTVGPEAGKGIGRQTLAVFDHVVSVQRAEQQGRQQRPLSATMAEQAAVVHAKHGRSAGNGSLMRVGPLAIGYLGAGDAPRLANAARKQALTTHYEADASDAAVLWSLAIRHAILTGQTDLRAQLIYLPPDRRDLWAARIDAGEKGSFNDFYRLNNWVVAALQCAWIAIRVGNDVRTTLVAAVMGLGDTDTVAAIAGALAGAKYGASSVPPEWREKLHGWPGYTVADLERLVQETLRRQS</sequence>
<keyword evidence="12" id="KW-0479">Metal-binding</keyword>
<keyword evidence="12" id="KW-0460">Magnesium</keyword>
<dbReference type="GO" id="GO:0004649">
    <property type="term" value="F:poly(ADP-ribose) glycohydrolase activity"/>
    <property type="evidence" value="ECO:0007669"/>
    <property type="project" value="UniProtKB-EC"/>
</dbReference>
<evidence type="ECO:0000256" key="3">
    <source>
        <dbReference type="ARBA" id="ARBA00022801"/>
    </source>
</evidence>
<keyword evidence="3" id="KW-0378">Hydrolase</keyword>
<feature type="binding site" evidence="12">
    <location>
        <position position="282"/>
    </location>
    <ligand>
        <name>Mg(2+)</name>
        <dbReference type="ChEBI" id="CHEBI:18420"/>
        <label>1</label>
    </ligand>
</feature>
<reference evidence="13" key="1">
    <citation type="journal article" date="2023" name="BMC Genomics">
        <title>Chromosome-level genome assemblies of Cutaneotrichosporon spp. (Trichosporonales, Basidiomycota) reveal imbalanced evolution between nucleotide sequences and chromosome synteny.</title>
        <authorList>
            <person name="Kobayashi Y."/>
            <person name="Kayamori A."/>
            <person name="Aoki K."/>
            <person name="Shiwa Y."/>
            <person name="Matsutani M."/>
            <person name="Fujita N."/>
            <person name="Sugita T."/>
            <person name="Iwasaki W."/>
            <person name="Tanaka N."/>
            <person name="Takashima M."/>
        </authorList>
    </citation>
    <scope>NUCLEOTIDE SEQUENCE</scope>
    <source>
        <strain evidence="13">HIS019</strain>
    </source>
</reference>
<evidence type="ECO:0000256" key="11">
    <source>
        <dbReference type="ARBA" id="ARBA00049015"/>
    </source>
</evidence>
<dbReference type="Pfam" id="PF03747">
    <property type="entry name" value="ADP_ribosyl_GH"/>
    <property type="match status" value="1"/>
</dbReference>
<comment type="cofactor">
    <cofactor evidence="12">
        <name>Mg(2+)</name>
        <dbReference type="ChEBI" id="CHEBI:18420"/>
    </cofactor>
    <text evidence="12">Binds 2 magnesium ions per subunit.</text>
</comment>
<evidence type="ECO:0000256" key="8">
    <source>
        <dbReference type="ARBA" id="ARBA00042850"/>
    </source>
</evidence>